<evidence type="ECO:0000256" key="3">
    <source>
        <dbReference type="ARBA" id="ARBA00022737"/>
    </source>
</evidence>
<feature type="region of interest" description="Disordered" evidence="9">
    <location>
        <begin position="1"/>
        <end position="96"/>
    </location>
</feature>
<name>A0A6A6PYS8_9PEZI</name>
<proteinExistence type="predicted"/>
<protein>
    <recommendedName>
        <fullName evidence="10">C2H2-type domain-containing protein</fullName>
    </recommendedName>
</protein>
<dbReference type="AlphaFoldDB" id="A0A6A6PYS8"/>
<sequence length="498" mass="55089">MAHSPASSDLSDPPSADSDAEDRLSTAVASSRLSVEPSEHPQPPPSKRRKTGNGPATSLLHTFDRAPSSQPAEDNDDIVSISSDGLSSAPGSPSQNEYALKEDAQTFCMWKDCDFGDGQNNDELVDHVQTTHCITGFGVPKKSKYVCEWGECQRKTSNHPSGYALKAHMRSHTKEKPYYCALPECDKAFTRSDALAKHMRTVHEPEPARPANDPAPLGTKKSSIKLRLSNGNVFNLSQSPSTSSATTPVTKPASAATPLPSDDLRPPPPTHDEDGNPIKFSPHDDNITYQPAYHPITGQPGFMITYPKDIHFTGWESAITADQLMRLLRRQVHWAKQEEKELKRECRALEQARRHEWDLKEILLEGVLESELARADKEDLLQAVDERVRDAMQNDIQPAKALQWSRGTPAFRKARRVQDVMEADDTVVTTPLDDDEDEARSPSPPPTGHSGGGFDGDADPYDNYLAQRMAEYEERERLRSLHNTPQDVRTAIAAPPPP</sequence>
<dbReference type="RefSeq" id="XP_033590936.1">
    <property type="nucleotide sequence ID" value="XM_033735353.1"/>
</dbReference>
<dbReference type="Pfam" id="PF00096">
    <property type="entry name" value="zf-C2H2"/>
    <property type="match status" value="1"/>
</dbReference>
<evidence type="ECO:0000256" key="6">
    <source>
        <dbReference type="ARBA" id="ARBA00023242"/>
    </source>
</evidence>
<feature type="compositionally biased region" description="Polar residues" evidence="9">
    <location>
        <begin position="80"/>
        <end position="96"/>
    </location>
</feature>
<evidence type="ECO:0000259" key="10">
    <source>
        <dbReference type="PROSITE" id="PS50157"/>
    </source>
</evidence>
<keyword evidence="5" id="KW-0862">Zinc</keyword>
<keyword evidence="6" id="KW-0539">Nucleus</keyword>
<dbReference type="FunFam" id="3.30.160.60:FF:000201">
    <property type="entry name" value="C2H2 finger domain protein (Gli3)"/>
    <property type="match status" value="1"/>
</dbReference>
<dbReference type="GO" id="GO:0005634">
    <property type="term" value="C:nucleus"/>
    <property type="evidence" value="ECO:0007669"/>
    <property type="project" value="UniProtKB-SubCell"/>
</dbReference>
<evidence type="ECO:0000256" key="8">
    <source>
        <dbReference type="SAM" id="Coils"/>
    </source>
</evidence>
<dbReference type="InterPro" id="IPR036236">
    <property type="entry name" value="Znf_C2H2_sf"/>
</dbReference>
<dbReference type="Gene3D" id="3.30.160.60">
    <property type="entry name" value="Classic Zinc Finger"/>
    <property type="match status" value="2"/>
</dbReference>
<dbReference type="InterPro" id="IPR043359">
    <property type="entry name" value="GLI-like"/>
</dbReference>
<keyword evidence="4 7" id="KW-0863">Zinc-finger</keyword>
<accession>A0A6A6PYS8</accession>
<dbReference type="PROSITE" id="PS00028">
    <property type="entry name" value="ZINC_FINGER_C2H2_1"/>
    <property type="match status" value="1"/>
</dbReference>
<feature type="region of interest" description="Disordered" evidence="9">
    <location>
        <begin position="200"/>
        <end position="220"/>
    </location>
</feature>
<evidence type="ECO:0000256" key="9">
    <source>
        <dbReference type="SAM" id="MobiDB-lite"/>
    </source>
</evidence>
<evidence type="ECO:0000256" key="1">
    <source>
        <dbReference type="ARBA" id="ARBA00004123"/>
    </source>
</evidence>
<feature type="compositionally biased region" description="Low complexity" evidence="9">
    <location>
        <begin position="1"/>
        <end position="17"/>
    </location>
</feature>
<dbReference type="GO" id="GO:0008270">
    <property type="term" value="F:zinc ion binding"/>
    <property type="evidence" value="ECO:0007669"/>
    <property type="project" value="UniProtKB-KW"/>
</dbReference>
<evidence type="ECO:0000256" key="4">
    <source>
        <dbReference type="ARBA" id="ARBA00022771"/>
    </source>
</evidence>
<dbReference type="GeneID" id="54476355"/>
<evidence type="ECO:0000256" key="7">
    <source>
        <dbReference type="PROSITE-ProRule" id="PRU00042"/>
    </source>
</evidence>
<dbReference type="EMBL" id="MU001634">
    <property type="protein sequence ID" value="KAF2484367.1"/>
    <property type="molecule type" value="Genomic_DNA"/>
</dbReference>
<gene>
    <name evidence="11" type="ORF">BDY17DRAFT_309624</name>
</gene>
<evidence type="ECO:0000313" key="11">
    <source>
        <dbReference type="EMBL" id="KAF2484367.1"/>
    </source>
</evidence>
<dbReference type="SMART" id="SM00355">
    <property type="entry name" value="ZnF_C2H2"/>
    <property type="match status" value="3"/>
</dbReference>
<feature type="compositionally biased region" description="Low complexity" evidence="9">
    <location>
        <begin position="239"/>
        <end position="261"/>
    </location>
</feature>
<keyword evidence="3" id="KW-0677">Repeat</keyword>
<feature type="region of interest" description="Disordered" evidence="9">
    <location>
        <begin position="422"/>
        <end position="498"/>
    </location>
</feature>
<reference evidence="11" key="1">
    <citation type="journal article" date="2020" name="Stud. Mycol.">
        <title>101 Dothideomycetes genomes: a test case for predicting lifestyles and emergence of pathogens.</title>
        <authorList>
            <person name="Haridas S."/>
            <person name="Albert R."/>
            <person name="Binder M."/>
            <person name="Bloem J."/>
            <person name="Labutti K."/>
            <person name="Salamov A."/>
            <person name="Andreopoulos B."/>
            <person name="Baker S."/>
            <person name="Barry K."/>
            <person name="Bills G."/>
            <person name="Bluhm B."/>
            <person name="Cannon C."/>
            <person name="Castanera R."/>
            <person name="Culley D."/>
            <person name="Daum C."/>
            <person name="Ezra D."/>
            <person name="Gonzalez J."/>
            <person name="Henrissat B."/>
            <person name="Kuo A."/>
            <person name="Liang C."/>
            <person name="Lipzen A."/>
            <person name="Lutzoni F."/>
            <person name="Magnuson J."/>
            <person name="Mondo S."/>
            <person name="Nolan M."/>
            <person name="Ohm R."/>
            <person name="Pangilinan J."/>
            <person name="Park H.-J."/>
            <person name="Ramirez L."/>
            <person name="Alfaro M."/>
            <person name="Sun H."/>
            <person name="Tritt A."/>
            <person name="Yoshinaga Y."/>
            <person name="Zwiers L.-H."/>
            <person name="Turgeon B."/>
            <person name="Goodwin S."/>
            <person name="Spatafora J."/>
            <person name="Crous P."/>
            <person name="Grigoriev I."/>
        </authorList>
    </citation>
    <scope>NUCLEOTIDE SEQUENCE</scope>
    <source>
        <strain evidence="11">CBS 113389</strain>
    </source>
</reference>
<feature type="coiled-coil region" evidence="8">
    <location>
        <begin position="325"/>
        <end position="394"/>
    </location>
</feature>
<feature type="compositionally biased region" description="Basic and acidic residues" evidence="9">
    <location>
        <begin position="470"/>
        <end position="479"/>
    </location>
</feature>
<dbReference type="InterPro" id="IPR013087">
    <property type="entry name" value="Znf_C2H2_type"/>
</dbReference>
<feature type="domain" description="C2H2-type" evidence="10">
    <location>
        <begin position="178"/>
        <end position="208"/>
    </location>
</feature>
<dbReference type="PANTHER" id="PTHR45718">
    <property type="entry name" value="TRANSCRIPTIONAL ACTIVATOR CUBITUS INTERRUPTUS"/>
    <property type="match status" value="1"/>
</dbReference>
<keyword evidence="2" id="KW-0479">Metal-binding</keyword>
<evidence type="ECO:0000256" key="2">
    <source>
        <dbReference type="ARBA" id="ARBA00022723"/>
    </source>
</evidence>
<dbReference type="PROSITE" id="PS50157">
    <property type="entry name" value="ZINC_FINGER_C2H2_2"/>
    <property type="match status" value="1"/>
</dbReference>
<dbReference type="OrthoDB" id="3214149at2759"/>
<keyword evidence="12" id="KW-1185">Reference proteome</keyword>
<dbReference type="SUPFAM" id="SSF57667">
    <property type="entry name" value="beta-beta-alpha zinc fingers"/>
    <property type="match status" value="1"/>
</dbReference>
<keyword evidence="8" id="KW-0175">Coiled coil</keyword>
<organism evidence="11 12">
    <name type="scientific">Neohortaea acidophila</name>
    <dbReference type="NCBI Taxonomy" id="245834"/>
    <lineage>
        <taxon>Eukaryota</taxon>
        <taxon>Fungi</taxon>
        <taxon>Dikarya</taxon>
        <taxon>Ascomycota</taxon>
        <taxon>Pezizomycotina</taxon>
        <taxon>Dothideomycetes</taxon>
        <taxon>Dothideomycetidae</taxon>
        <taxon>Mycosphaerellales</taxon>
        <taxon>Teratosphaeriaceae</taxon>
        <taxon>Neohortaea</taxon>
    </lineage>
</organism>
<feature type="region of interest" description="Disordered" evidence="9">
    <location>
        <begin position="233"/>
        <end position="288"/>
    </location>
</feature>
<feature type="compositionally biased region" description="Basic and acidic residues" evidence="9">
    <location>
        <begin position="262"/>
        <end position="286"/>
    </location>
</feature>
<dbReference type="GO" id="GO:0000981">
    <property type="term" value="F:DNA-binding transcription factor activity, RNA polymerase II-specific"/>
    <property type="evidence" value="ECO:0007669"/>
    <property type="project" value="TreeGrafter"/>
</dbReference>
<dbReference type="GO" id="GO:0000978">
    <property type="term" value="F:RNA polymerase II cis-regulatory region sequence-specific DNA binding"/>
    <property type="evidence" value="ECO:0007669"/>
    <property type="project" value="TreeGrafter"/>
</dbReference>
<evidence type="ECO:0000256" key="5">
    <source>
        <dbReference type="ARBA" id="ARBA00022833"/>
    </source>
</evidence>
<evidence type="ECO:0000313" key="12">
    <source>
        <dbReference type="Proteomes" id="UP000799767"/>
    </source>
</evidence>
<dbReference type="Proteomes" id="UP000799767">
    <property type="component" value="Unassembled WGS sequence"/>
</dbReference>
<dbReference type="PANTHER" id="PTHR45718:SF4">
    <property type="entry name" value="TRANSCRIPTIONAL ACTIVATOR CUBITUS INTERRUPTUS"/>
    <property type="match status" value="1"/>
</dbReference>
<comment type="subcellular location">
    <subcellularLocation>
        <location evidence="1">Nucleus</location>
    </subcellularLocation>
</comment>